<dbReference type="InterPro" id="IPR003658">
    <property type="entry name" value="Anti-sigma_ant"/>
</dbReference>
<feature type="domain" description="STAS" evidence="3">
    <location>
        <begin position="1"/>
        <end position="108"/>
    </location>
</feature>
<dbReference type="PROSITE" id="PS50801">
    <property type="entry name" value="STAS"/>
    <property type="match status" value="1"/>
</dbReference>
<dbReference type="Proteomes" id="UP001596496">
    <property type="component" value="Unassembled WGS sequence"/>
</dbReference>
<dbReference type="Pfam" id="PF01740">
    <property type="entry name" value="STAS"/>
    <property type="match status" value="1"/>
</dbReference>
<accession>A0ABW2PBP1</accession>
<dbReference type="CDD" id="cd07043">
    <property type="entry name" value="STAS_anti-anti-sigma_factors"/>
    <property type="match status" value="1"/>
</dbReference>
<reference evidence="5" key="1">
    <citation type="journal article" date="2019" name="Int. J. Syst. Evol. Microbiol.">
        <title>The Global Catalogue of Microorganisms (GCM) 10K type strain sequencing project: providing services to taxonomists for standard genome sequencing and annotation.</title>
        <authorList>
            <consortium name="The Broad Institute Genomics Platform"/>
            <consortium name="The Broad Institute Genome Sequencing Center for Infectious Disease"/>
            <person name="Wu L."/>
            <person name="Ma J."/>
        </authorList>
    </citation>
    <scope>NUCLEOTIDE SEQUENCE [LARGE SCALE GENOMIC DNA]</scope>
    <source>
        <strain evidence="5">CECT 7649</strain>
    </source>
</reference>
<dbReference type="PANTHER" id="PTHR33495">
    <property type="entry name" value="ANTI-SIGMA FACTOR ANTAGONIST TM_1081-RELATED-RELATED"/>
    <property type="match status" value="1"/>
</dbReference>
<dbReference type="PANTHER" id="PTHR33495:SF2">
    <property type="entry name" value="ANTI-SIGMA FACTOR ANTAGONIST TM_1081-RELATED"/>
    <property type="match status" value="1"/>
</dbReference>
<dbReference type="InterPro" id="IPR002645">
    <property type="entry name" value="STAS_dom"/>
</dbReference>
<comment type="similarity">
    <text evidence="1 2">Belongs to the anti-sigma-factor antagonist family.</text>
</comment>
<dbReference type="InterPro" id="IPR036513">
    <property type="entry name" value="STAS_dom_sf"/>
</dbReference>
<evidence type="ECO:0000256" key="2">
    <source>
        <dbReference type="RuleBase" id="RU003749"/>
    </source>
</evidence>
<evidence type="ECO:0000313" key="4">
    <source>
        <dbReference type="EMBL" id="MFC7385148.1"/>
    </source>
</evidence>
<evidence type="ECO:0000313" key="5">
    <source>
        <dbReference type="Proteomes" id="UP001596496"/>
    </source>
</evidence>
<organism evidence="4 5">
    <name type="scientific">Sphaerisporangium rhizosphaerae</name>
    <dbReference type="NCBI Taxonomy" id="2269375"/>
    <lineage>
        <taxon>Bacteria</taxon>
        <taxon>Bacillati</taxon>
        <taxon>Actinomycetota</taxon>
        <taxon>Actinomycetes</taxon>
        <taxon>Streptosporangiales</taxon>
        <taxon>Streptosporangiaceae</taxon>
        <taxon>Sphaerisporangium</taxon>
    </lineage>
</organism>
<comment type="caution">
    <text evidence="4">The sequence shown here is derived from an EMBL/GenBank/DDBJ whole genome shotgun (WGS) entry which is preliminary data.</text>
</comment>
<proteinExistence type="inferred from homology"/>
<sequence>MSDRRDEAVVVRAAGALDLDSAPVLRKELHHIEGSPEVRVVIVDLEAVTFCDSIGMSELVLALHRGEAQGRRFMLAGVPAALTRLLAVTALDRAFDIHPTLDDALRAATAS</sequence>
<dbReference type="RefSeq" id="WP_380829045.1">
    <property type="nucleotide sequence ID" value="NZ_JBHTCG010000016.1"/>
</dbReference>
<name>A0ABW2PBP1_9ACTN</name>
<keyword evidence="5" id="KW-1185">Reference proteome</keyword>
<dbReference type="EMBL" id="JBHTCG010000016">
    <property type="protein sequence ID" value="MFC7385148.1"/>
    <property type="molecule type" value="Genomic_DNA"/>
</dbReference>
<gene>
    <name evidence="4" type="ORF">ACFQSB_23265</name>
</gene>
<evidence type="ECO:0000259" key="3">
    <source>
        <dbReference type="PROSITE" id="PS50801"/>
    </source>
</evidence>
<protein>
    <recommendedName>
        <fullName evidence="2">Anti-sigma factor antagonist</fullName>
    </recommendedName>
</protein>
<dbReference type="NCBIfam" id="TIGR00377">
    <property type="entry name" value="ant_ant_sig"/>
    <property type="match status" value="1"/>
</dbReference>
<dbReference type="Gene3D" id="3.30.750.24">
    <property type="entry name" value="STAS domain"/>
    <property type="match status" value="1"/>
</dbReference>
<dbReference type="SUPFAM" id="SSF52091">
    <property type="entry name" value="SpoIIaa-like"/>
    <property type="match status" value="1"/>
</dbReference>
<evidence type="ECO:0000256" key="1">
    <source>
        <dbReference type="ARBA" id="ARBA00009013"/>
    </source>
</evidence>